<dbReference type="RefSeq" id="WP_170133652.1">
    <property type="nucleotide sequence ID" value="NZ_QJKB01000010.1"/>
</dbReference>
<sequence>MTRYSLTITCPLRPLRLLAAGLLALGLHATASQAASPKAIPSLEDAAKNLKTSGFQGLVFAARGDKVLLEKAFGNVTDTRQSFRFASITKQMTAILVMQEVEAGKLQLDQTLGTYWPDYPNVQARSATLRQLLTHYSGLYNEMVNPAMHMMDANSGDDIQKFATGLCAGPATAAPGAKFDYNNCDYIVLGALLEKINKQSFLSLLQQRIFSPAGMQQVGYYTAAQPDVKTHVHGTLGGKPEPAVNFASYGPAGSSFGTLADLYAFDLAFMRGKYLSGKSRDEMVKPNNVGGAIGVWSYPFKASENAAPAMIVERQGWIAGVRILNLVDLQNQNILIIVSTNGDLDLSQTWANKGIAADLLRSLINTR</sequence>
<accession>A0A318JHS6</accession>
<keyword evidence="1" id="KW-0732">Signal</keyword>
<comment type="caution">
    <text evidence="3">The sequence shown here is derived from an EMBL/GenBank/DDBJ whole genome shotgun (WGS) entry which is preliminary data.</text>
</comment>
<dbReference type="AlphaFoldDB" id="A0A318JHS6"/>
<protein>
    <submittedName>
        <fullName evidence="3">CubicO group peptidase (Beta-lactamase class C family)</fullName>
    </submittedName>
</protein>
<dbReference type="EMBL" id="QJKB01000010">
    <property type="protein sequence ID" value="PXX39812.1"/>
    <property type="molecule type" value="Genomic_DNA"/>
</dbReference>
<dbReference type="Gene3D" id="3.40.710.10">
    <property type="entry name" value="DD-peptidase/beta-lactamase superfamily"/>
    <property type="match status" value="1"/>
</dbReference>
<evidence type="ECO:0000313" key="3">
    <source>
        <dbReference type="EMBL" id="PXX39812.1"/>
    </source>
</evidence>
<evidence type="ECO:0000313" key="4">
    <source>
        <dbReference type="Proteomes" id="UP000247792"/>
    </source>
</evidence>
<organism evidence="3 4">
    <name type="scientific">Undibacterium pigrum</name>
    <dbReference type="NCBI Taxonomy" id="401470"/>
    <lineage>
        <taxon>Bacteria</taxon>
        <taxon>Pseudomonadati</taxon>
        <taxon>Pseudomonadota</taxon>
        <taxon>Betaproteobacteria</taxon>
        <taxon>Burkholderiales</taxon>
        <taxon>Oxalobacteraceae</taxon>
        <taxon>Undibacterium</taxon>
    </lineage>
</organism>
<name>A0A318JHS6_9BURK</name>
<feature type="signal peptide" evidence="1">
    <location>
        <begin position="1"/>
        <end position="34"/>
    </location>
</feature>
<keyword evidence="4" id="KW-1185">Reference proteome</keyword>
<dbReference type="Proteomes" id="UP000247792">
    <property type="component" value="Unassembled WGS sequence"/>
</dbReference>
<feature type="domain" description="Beta-lactamase-related" evidence="2">
    <location>
        <begin position="53"/>
        <end position="341"/>
    </location>
</feature>
<gene>
    <name evidence="3" type="ORF">DFR42_110178</name>
</gene>
<evidence type="ECO:0000256" key="1">
    <source>
        <dbReference type="SAM" id="SignalP"/>
    </source>
</evidence>
<evidence type="ECO:0000259" key="2">
    <source>
        <dbReference type="Pfam" id="PF00144"/>
    </source>
</evidence>
<dbReference type="SUPFAM" id="SSF56601">
    <property type="entry name" value="beta-lactamase/transpeptidase-like"/>
    <property type="match status" value="1"/>
</dbReference>
<reference evidence="3 4" key="1">
    <citation type="submission" date="2018-05" db="EMBL/GenBank/DDBJ databases">
        <title>Genomic Encyclopedia of Type Strains, Phase IV (KMG-IV): sequencing the most valuable type-strain genomes for metagenomic binning, comparative biology and taxonomic classification.</title>
        <authorList>
            <person name="Goeker M."/>
        </authorList>
    </citation>
    <scope>NUCLEOTIDE SEQUENCE [LARGE SCALE GENOMIC DNA]</scope>
    <source>
        <strain evidence="3 4">DSM 19792</strain>
    </source>
</reference>
<dbReference type="PANTHER" id="PTHR43283">
    <property type="entry name" value="BETA-LACTAMASE-RELATED"/>
    <property type="match status" value="1"/>
</dbReference>
<feature type="chain" id="PRO_5016252711" evidence="1">
    <location>
        <begin position="35"/>
        <end position="367"/>
    </location>
</feature>
<proteinExistence type="predicted"/>
<dbReference type="InterPro" id="IPR050789">
    <property type="entry name" value="Diverse_Enzym_Activities"/>
</dbReference>
<dbReference type="Pfam" id="PF00144">
    <property type="entry name" value="Beta-lactamase"/>
    <property type="match status" value="1"/>
</dbReference>
<dbReference type="PANTHER" id="PTHR43283:SF3">
    <property type="entry name" value="BETA-LACTAMASE FAMILY PROTEIN (AFU_ORTHOLOGUE AFUA_5G07500)"/>
    <property type="match status" value="1"/>
</dbReference>
<dbReference type="InterPro" id="IPR001466">
    <property type="entry name" value="Beta-lactam-related"/>
</dbReference>
<dbReference type="InterPro" id="IPR012338">
    <property type="entry name" value="Beta-lactam/transpept-like"/>
</dbReference>